<name>A0A0N7MMD2_9SACH</name>
<comment type="similarity">
    <text evidence="1">Belongs to the PPP4R2 family.</text>
</comment>
<dbReference type="GO" id="GO:0005634">
    <property type="term" value="C:nucleus"/>
    <property type="evidence" value="ECO:0007669"/>
    <property type="project" value="TreeGrafter"/>
</dbReference>
<organism evidence="3 4">
    <name type="scientific">Lachancea quebecensis</name>
    <dbReference type="NCBI Taxonomy" id="1654605"/>
    <lineage>
        <taxon>Eukaryota</taxon>
        <taxon>Fungi</taxon>
        <taxon>Dikarya</taxon>
        <taxon>Ascomycota</taxon>
        <taxon>Saccharomycotina</taxon>
        <taxon>Saccharomycetes</taxon>
        <taxon>Saccharomycetales</taxon>
        <taxon>Saccharomycetaceae</taxon>
        <taxon>Lachancea</taxon>
    </lineage>
</organism>
<dbReference type="Proteomes" id="UP000236544">
    <property type="component" value="Unassembled WGS sequence"/>
</dbReference>
<evidence type="ECO:0000313" key="4">
    <source>
        <dbReference type="Proteomes" id="UP000236544"/>
    </source>
</evidence>
<feature type="compositionally biased region" description="Polar residues" evidence="2">
    <location>
        <begin position="329"/>
        <end position="347"/>
    </location>
</feature>
<dbReference type="EMBL" id="LN890533">
    <property type="protein sequence ID" value="CUS24774.1"/>
    <property type="molecule type" value="Genomic_DNA"/>
</dbReference>
<evidence type="ECO:0000256" key="2">
    <source>
        <dbReference type="SAM" id="MobiDB-lite"/>
    </source>
</evidence>
<protein>
    <submittedName>
        <fullName evidence="3">LAQU0S19e01332g1_1</fullName>
    </submittedName>
</protein>
<feature type="compositionally biased region" description="Acidic residues" evidence="2">
    <location>
        <begin position="196"/>
        <end position="239"/>
    </location>
</feature>
<dbReference type="PANTHER" id="PTHR16487:SF0">
    <property type="entry name" value="PROTEIN PHOSPHATASE 4 REGULATORY SUBUNIT 2-RELATED"/>
    <property type="match status" value="1"/>
</dbReference>
<dbReference type="InterPro" id="IPR015267">
    <property type="entry name" value="PPP4R2"/>
</dbReference>
<feature type="compositionally biased region" description="Acidic residues" evidence="2">
    <location>
        <begin position="170"/>
        <end position="181"/>
    </location>
</feature>
<feature type="region of interest" description="Disordered" evidence="2">
    <location>
        <begin position="329"/>
        <end position="376"/>
    </location>
</feature>
<dbReference type="GO" id="GO:0030289">
    <property type="term" value="C:protein phosphatase 4 complex"/>
    <property type="evidence" value="ECO:0007669"/>
    <property type="project" value="InterPro"/>
</dbReference>
<keyword evidence="4" id="KW-1185">Reference proteome</keyword>
<feature type="compositionally biased region" description="Acidic residues" evidence="2">
    <location>
        <begin position="262"/>
        <end position="276"/>
    </location>
</feature>
<feature type="compositionally biased region" description="Basic and acidic residues" evidence="2">
    <location>
        <begin position="245"/>
        <end position="256"/>
    </location>
</feature>
<accession>A0A0N7MMD2</accession>
<proteinExistence type="inferred from homology"/>
<dbReference type="Pfam" id="PF09184">
    <property type="entry name" value="PPP4R2"/>
    <property type="match status" value="1"/>
</dbReference>
<sequence length="376" mass="41582">MGIRSEFLYQNLTLMIVEKDVSVLRRVEPQQLIPELLVHMTDTIPHEIFQSSPDTEALVARLKFIGDHLSSQFANNHAYPFTMHRICEVCFHPLKYFKTHELGKFVNALEKCCLVSSPLEEESETACEDVGDAGNVSLSKIPWVTQADERNLASFLREIEATVSANFGYEQDDEEGEEGDGLDVSRDSNVQHNLIDDDDDDDDDDEDYSDDLDDEEDAGSGGGEDEEVIVEEKIEEQESYMDGKSSNDSDEPRGEIEGAGAIDEEETTSEDEDTETCDALRKRKTAELDDSDERDHDVFPVNTTPKKKKHGLAAAASLAESPLFAQGSAVQSKSAEHQTSVLISPSTAMPPQPDKVAAVTNDGTETSPLSYKSSRH</sequence>
<reference evidence="4" key="1">
    <citation type="submission" date="2015-10" db="EMBL/GenBank/DDBJ databases">
        <authorList>
            <person name="Devillers H."/>
        </authorList>
    </citation>
    <scope>NUCLEOTIDE SEQUENCE [LARGE SCALE GENOMIC DNA]</scope>
</reference>
<feature type="region of interest" description="Disordered" evidence="2">
    <location>
        <begin position="166"/>
        <end position="314"/>
    </location>
</feature>
<dbReference type="PANTHER" id="PTHR16487">
    <property type="entry name" value="PPP4R2-RELATED PROTEIN"/>
    <property type="match status" value="1"/>
</dbReference>
<evidence type="ECO:0000256" key="1">
    <source>
        <dbReference type="ARBA" id="ARBA00009207"/>
    </source>
</evidence>
<dbReference type="AlphaFoldDB" id="A0A0N7MMD2"/>
<feature type="compositionally biased region" description="Polar residues" evidence="2">
    <location>
        <begin position="361"/>
        <end position="376"/>
    </location>
</feature>
<evidence type="ECO:0000313" key="3">
    <source>
        <dbReference type="EMBL" id="CUS24774.1"/>
    </source>
</evidence>
<gene>
    <name evidence="3" type="ORF">LAQU0_S19e01332g</name>
</gene>
<dbReference type="GO" id="GO:0019888">
    <property type="term" value="F:protein phosphatase regulator activity"/>
    <property type="evidence" value="ECO:0007669"/>
    <property type="project" value="InterPro"/>
</dbReference>
<dbReference type="GO" id="GO:0005737">
    <property type="term" value="C:cytoplasm"/>
    <property type="evidence" value="ECO:0007669"/>
    <property type="project" value="TreeGrafter"/>
</dbReference>
<dbReference type="OrthoDB" id="341898at2759"/>